<keyword evidence="2" id="KW-0732">Signal</keyword>
<sequence length="357" mass="37173">MAAMAAVILVLSVACGHPLGNIHVHPEATAKNGRIAFVRATGGRDPALWTMLPDGSDMRQLTPSSGDMEVHPSWSPSGDRVAYSGRHDGVWKIWEVQADGTGLRRLTDGPPGAAIMVPAFSPDGRFIVFEGTEADGSTTVWRADAADGGNATRLTPADQSPSITDMGAKPSPDGQLLAFASDRGNAPGQYDVWLMEGWQQAPDGPGVRLHRLTAGANNTLSRSWAPDSRRLVLNSMRGGVGRICVADVPAAEAALDALAAPIDAARLLCLTNTTSTPNGPWSPGGMFPTVDGDATPAWSPDGSRIAFSSNRAGSFEIFSMAADGSDVRRLTFTPREDAAAGDQHVTLVLAAAAAGIA</sequence>
<dbReference type="Proteomes" id="UP000008141">
    <property type="component" value="Unassembled WGS sequence"/>
</dbReference>
<dbReference type="EMBL" id="GL433870">
    <property type="protein sequence ID" value="EFN50969.1"/>
    <property type="molecule type" value="Genomic_DNA"/>
</dbReference>
<dbReference type="InParanoid" id="E1ZTB2"/>
<evidence type="ECO:0000256" key="1">
    <source>
        <dbReference type="ARBA" id="ARBA00009820"/>
    </source>
</evidence>
<dbReference type="SUPFAM" id="SSF82171">
    <property type="entry name" value="DPP6 N-terminal domain-like"/>
    <property type="match status" value="1"/>
</dbReference>
<dbReference type="Pfam" id="PF07676">
    <property type="entry name" value="PD40"/>
    <property type="match status" value="4"/>
</dbReference>
<dbReference type="PANTHER" id="PTHR36842:SF1">
    <property type="entry name" value="PROTEIN TOLB"/>
    <property type="match status" value="1"/>
</dbReference>
<evidence type="ECO:0000313" key="4">
    <source>
        <dbReference type="Proteomes" id="UP000008141"/>
    </source>
</evidence>
<keyword evidence="4" id="KW-1185">Reference proteome</keyword>
<feature type="chain" id="PRO_5003156603" evidence="2">
    <location>
        <begin position="17"/>
        <end position="357"/>
    </location>
</feature>
<reference evidence="3 4" key="1">
    <citation type="journal article" date="2010" name="Plant Cell">
        <title>The Chlorella variabilis NC64A genome reveals adaptation to photosymbiosis, coevolution with viruses, and cryptic sex.</title>
        <authorList>
            <person name="Blanc G."/>
            <person name="Duncan G."/>
            <person name="Agarkova I."/>
            <person name="Borodovsky M."/>
            <person name="Gurnon J."/>
            <person name="Kuo A."/>
            <person name="Lindquist E."/>
            <person name="Lucas S."/>
            <person name="Pangilinan J."/>
            <person name="Polle J."/>
            <person name="Salamov A."/>
            <person name="Terry A."/>
            <person name="Yamada T."/>
            <person name="Dunigan D.D."/>
            <person name="Grigoriev I.V."/>
            <person name="Claverie J.M."/>
            <person name="Van Etten J.L."/>
        </authorList>
    </citation>
    <scope>NUCLEOTIDE SEQUENCE [LARGE SCALE GENOMIC DNA]</scope>
    <source>
        <strain evidence="3 4">NC64A</strain>
    </source>
</reference>
<dbReference type="InterPro" id="IPR011659">
    <property type="entry name" value="WD40"/>
</dbReference>
<feature type="signal peptide" evidence="2">
    <location>
        <begin position="1"/>
        <end position="16"/>
    </location>
</feature>
<dbReference type="GeneID" id="17350410"/>
<dbReference type="AlphaFoldDB" id="E1ZTB2"/>
<dbReference type="Gene3D" id="2.120.10.30">
    <property type="entry name" value="TolB, C-terminal domain"/>
    <property type="match status" value="2"/>
</dbReference>
<comment type="similarity">
    <text evidence="1">Belongs to the TolB family.</text>
</comment>
<name>E1ZTB2_CHLVA</name>
<protein>
    <submittedName>
        <fullName evidence="3">Uncharacterized protein</fullName>
    </submittedName>
</protein>
<dbReference type="InterPro" id="IPR011042">
    <property type="entry name" value="6-blade_b-propeller_TolB-like"/>
</dbReference>
<proteinExistence type="inferred from homology"/>
<gene>
    <name evidence="3" type="ORF">CHLNCDRAFT_141607</name>
</gene>
<evidence type="ECO:0000313" key="3">
    <source>
        <dbReference type="EMBL" id="EFN50969.1"/>
    </source>
</evidence>
<evidence type="ECO:0000256" key="2">
    <source>
        <dbReference type="SAM" id="SignalP"/>
    </source>
</evidence>
<organism evidence="4">
    <name type="scientific">Chlorella variabilis</name>
    <name type="common">Green alga</name>
    <dbReference type="NCBI Taxonomy" id="554065"/>
    <lineage>
        <taxon>Eukaryota</taxon>
        <taxon>Viridiplantae</taxon>
        <taxon>Chlorophyta</taxon>
        <taxon>core chlorophytes</taxon>
        <taxon>Trebouxiophyceae</taxon>
        <taxon>Chlorellales</taxon>
        <taxon>Chlorellaceae</taxon>
        <taxon>Chlorella clade</taxon>
        <taxon>Chlorella</taxon>
    </lineage>
</organism>
<dbReference type="KEGG" id="cvr:CHLNCDRAFT_141607"/>
<accession>E1ZTB2</accession>
<dbReference type="RefSeq" id="XP_005843071.1">
    <property type="nucleotide sequence ID" value="XM_005843009.1"/>
</dbReference>
<dbReference type="PANTHER" id="PTHR36842">
    <property type="entry name" value="PROTEIN TOLB HOMOLOG"/>
    <property type="match status" value="1"/>
</dbReference>
<dbReference type="OrthoDB" id="43744at2759"/>